<evidence type="ECO:0000313" key="3">
    <source>
        <dbReference type="Proteomes" id="UP001144805"/>
    </source>
</evidence>
<dbReference type="InterPro" id="IPR012332">
    <property type="entry name" value="Autotransporter_pectin_lyase_C"/>
</dbReference>
<dbReference type="SUPFAM" id="SSF103515">
    <property type="entry name" value="Autotransporter"/>
    <property type="match status" value="1"/>
</dbReference>
<dbReference type="GO" id="GO:0019867">
    <property type="term" value="C:outer membrane"/>
    <property type="evidence" value="ECO:0007669"/>
    <property type="project" value="InterPro"/>
</dbReference>
<dbReference type="Gene3D" id="2.160.20.20">
    <property type="match status" value="1"/>
</dbReference>
<evidence type="ECO:0000313" key="2">
    <source>
        <dbReference type="EMBL" id="MCX5572145.1"/>
    </source>
</evidence>
<dbReference type="InterPro" id="IPR005546">
    <property type="entry name" value="Autotransporte_beta"/>
</dbReference>
<dbReference type="EMBL" id="JAPKNK010000014">
    <property type="protein sequence ID" value="MCX5572145.1"/>
    <property type="molecule type" value="Genomic_DNA"/>
</dbReference>
<dbReference type="SUPFAM" id="SSF51126">
    <property type="entry name" value="Pectin lyase-like"/>
    <property type="match status" value="1"/>
</dbReference>
<dbReference type="Gene3D" id="2.40.128.130">
    <property type="entry name" value="Autotransporter beta-domain"/>
    <property type="match status" value="1"/>
</dbReference>
<dbReference type="InterPro" id="IPR006315">
    <property type="entry name" value="OM_autotransptr_brl_dom"/>
</dbReference>
<protein>
    <submittedName>
        <fullName evidence="2">Autotransporter outer membrane beta-barrel domain-containing protein</fullName>
    </submittedName>
</protein>
<dbReference type="NCBIfam" id="TIGR01414">
    <property type="entry name" value="autotrans_barl"/>
    <property type="match status" value="1"/>
</dbReference>
<dbReference type="SMART" id="SM00869">
    <property type="entry name" value="Autotransporter"/>
    <property type="match status" value="1"/>
</dbReference>
<sequence length="956" mass="95896">MTLNSMPDAGSVRSSGTLGRRLRSNASHLALAAGLAVGLGHSAEAATYTAANETELAQAITDAQASPDASSTITLTGSFSLSGALPAISSKAITIETGANTLSYTTGRVFDVASGASLTISGNIDGTGVLNTGLIGKKGAGELVLDGVTSTDVTRLGVEAGTVVITGGSDITLSTSSGGSLAQLGIAVQAGEVASLTISGAGTRVATAGTDATVLGGSASVEATLTIEDGGEYITDRAVNAHTAAGGGIANLTVRDDGSTLEAGSFGSYNGTTYINVLDGGVVDITGSTSFGGLNANNAYANASVTAVVSGEGSRWDTGGALAMQIGSLSILDGGVVSAATVSIATNTNAVAADFDVLVSGDGSTLSANAITLATRRTGSLTIANDGRVVVNGGNSALTVGGAFADSHATLNIGGAVGQAATAAGTLEASAVTLAASAEINFNHTETDYVFDTPINGDGAINQIAGHTIFDASQAGFYGLTTVYGGTLEVNSTLGGTVDVRGGRLQGTGMVGDTANYAGGVIAPGNSIGTLTVAGDYTSNGGVLEIEAVLGSDNSPTDELYIIGDSVLGTGATQVRVVNLGGAGALTAGDGIRIVQVDGDSAADAFVLAGPAIAGAYRYNLFQNDVTGTQDDGDWYLRTDGLAPTLPTYESYPAVMLGLISLPTLQQRVGDRRPDKAGDTADTALWTRIEGAHSRVKADSSTTEASYDSDLFQLQVGFDGEVLESASGALVAGITAQYSRASAGVSSDLGNGSNTTEGYGIGATLTWYGANGVYVDSQAQVAWFDTDLSADEVGKLVDGNNGTGYALSIEAGREFAVKEGWTVTPQAQLSYASADFDDFVDPFGAEVSLSKGESLKGRIGAALGRDASWQDDQGRAARTHFYGITSLTYEFLDGATVAVSGVDLVAKPQKFGAEFGLGGTYNWGNEKYALHGEALASTSFDGSYAYKGTLGLNIGF</sequence>
<proteinExistence type="predicted"/>
<accession>A0A9X3E5G5</accession>
<reference evidence="2" key="1">
    <citation type="submission" date="2022-11" db="EMBL/GenBank/DDBJ databases">
        <title>Biodiversity and phylogenetic relationships of bacteria.</title>
        <authorList>
            <person name="Machado R.A.R."/>
            <person name="Bhat A."/>
            <person name="Loulou A."/>
            <person name="Kallel S."/>
        </authorList>
    </citation>
    <scope>NUCLEOTIDE SEQUENCE</scope>
    <source>
        <strain evidence="2">K-TC2</strain>
    </source>
</reference>
<dbReference type="RefSeq" id="WP_266341105.1">
    <property type="nucleotide sequence ID" value="NZ_JAPKNK010000014.1"/>
</dbReference>
<dbReference type="CDD" id="cd01344">
    <property type="entry name" value="PL2_Passenger_AT"/>
    <property type="match status" value="1"/>
</dbReference>
<dbReference type="Pfam" id="PF18883">
    <property type="entry name" value="AC_1"/>
    <property type="match status" value="1"/>
</dbReference>
<name>A0A9X3E5G5_9HYPH</name>
<dbReference type="AlphaFoldDB" id="A0A9X3E5G5"/>
<dbReference type="InterPro" id="IPR011050">
    <property type="entry name" value="Pectin_lyase_fold/virulence"/>
</dbReference>
<dbReference type="Proteomes" id="UP001144805">
    <property type="component" value="Unassembled WGS sequence"/>
</dbReference>
<feature type="domain" description="Autotransporter" evidence="1">
    <location>
        <begin position="678"/>
        <end position="956"/>
    </location>
</feature>
<gene>
    <name evidence="2" type="ORF">OSH07_23290</name>
</gene>
<keyword evidence="3" id="KW-1185">Reference proteome</keyword>
<dbReference type="InterPro" id="IPR051551">
    <property type="entry name" value="Autotransporter_adhesion"/>
</dbReference>
<organism evidence="2 3">
    <name type="scientific">Kaistia nematophila</name>
    <dbReference type="NCBI Taxonomy" id="2994654"/>
    <lineage>
        <taxon>Bacteria</taxon>
        <taxon>Pseudomonadati</taxon>
        <taxon>Pseudomonadota</taxon>
        <taxon>Alphaproteobacteria</taxon>
        <taxon>Hyphomicrobiales</taxon>
        <taxon>Kaistiaceae</taxon>
        <taxon>Kaistia</taxon>
    </lineage>
</organism>
<comment type="caution">
    <text evidence="2">The sequence shown here is derived from an EMBL/GenBank/DDBJ whole genome shotgun (WGS) entry which is preliminary data.</text>
</comment>
<dbReference type="PANTHER" id="PTHR35037">
    <property type="entry name" value="C-TERMINAL REGION OF AIDA-LIKE PROTEIN"/>
    <property type="match status" value="1"/>
</dbReference>
<evidence type="ECO:0000259" key="1">
    <source>
        <dbReference type="PROSITE" id="PS51208"/>
    </source>
</evidence>
<dbReference type="PROSITE" id="PS51208">
    <property type="entry name" value="AUTOTRANSPORTER"/>
    <property type="match status" value="1"/>
</dbReference>
<dbReference type="Pfam" id="PF03797">
    <property type="entry name" value="Autotransporter"/>
    <property type="match status" value="1"/>
</dbReference>
<dbReference type="InterPro" id="IPR043990">
    <property type="entry name" value="AC_1"/>
</dbReference>
<dbReference type="PANTHER" id="PTHR35037:SF3">
    <property type="entry name" value="C-TERMINAL REGION OF AIDA-LIKE PROTEIN"/>
    <property type="match status" value="1"/>
</dbReference>
<dbReference type="InterPro" id="IPR036709">
    <property type="entry name" value="Autotransporte_beta_dom_sf"/>
</dbReference>